<feature type="compositionally biased region" description="Basic and acidic residues" evidence="3">
    <location>
        <begin position="1"/>
        <end position="11"/>
    </location>
</feature>
<dbReference type="AlphaFoldDB" id="A0A820MJZ7"/>
<dbReference type="Gene3D" id="2.120.10.30">
    <property type="entry name" value="TolB, C-terminal domain"/>
    <property type="match status" value="1"/>
</dbReference>
<name>A0A820MJZ7_9BILA</name>
<evidence type="ECO:0000256" key="3">
    <source>
        <dbReference type="SAM" id="MobiDB-lite"/>
    </source>
</evidence>
<evidence type="ECO:0000313" key="4">
    <source>
        <dbReference type="EMBL" id="CAF4375382.1"/>
    </source>
</evidence>
<feature type="region of interest" description="Disordered" evidence="3">
    <location>
        <begin position="1"/>
        <end position="27"/>
    </location>
</feature>
<protein>
    <submittedName>
        <fullName evidence="4">Uncharacterized protein</fullName>
    </submittedName>
</protein>
<reference evidence="4" key="1">
    <citation type="submission" date="2021-02" db="EMBL/GenBank/DDBJ databases">
        <authorList>
            <person name="Nowell W R."/>
        </authorList>
    </citation>
    <scope>NUCLEOTIDE SEQUENCE</scope>
</reference>
<evidence type="ECO:0000313" key="5">
    <source>
        <dbReference type="Proteomes" id="UP000663868"/>
    </source>
</evidence>
<dbReference type="GO" id="GO:0008270">
    <property type="term" value="F:zinc ion binding"/>
    <property type="evidence" value="ECO:0007669"/>
    <property type="project" value="UniProtKB-KW"/>
</dbReference>
<dbReference type="GO" id="GO:0000209">
    <property type="term" value="P:protein polyubiquitination"/>
    <property type="evidence" value="ECO:0007669"/>
    <property type="project" value="TreeGrafter"/>
</dbReference>
<dbReference type="Pfam" id="PF01436">
    <property type="entry name" value="NHL"/>
    <property type="match status" value="2"/>
</dbReference>
<accession>A0A820MJZ7</accession>
<dbReference type="PANTHER" id="PTHR24104">
    <property type="entry name" value="E3 UBIQUITIN-PROTEIN LIGASE NHLRC1-RELATED"/>
    <property type="match status" value="1"/>
</dbReference>
<dbReference type="GO" id="GO:0043161">
    <property type="term" value="P:proteasome-mediated ubiquitin-dependent protein catabolic process"/>
    <property type="evidence" value="ECO:0007669"/>
    <property type="project" value="TreeGrafter"/>
</dbReference>
<dbReference type="InterPro" id="IPR001258">
    <property type="entry name" value="NHL_repeat"/>
</dbReference>
<dbReference type="PROSITE" id="PS51125">
    <property type="entry name" value="NHL"/>
    <property type="match status" value="1"/>
</dbReference>
<dbReference type="Proteomes" id="UP000663868">
    <property type="component" value="Unassembled WGS sequence"/>
</dbReference>
<dbReference type="GO" id="GO:0061630">
    <property type="term" value="F:ubiquitin protein ligase activity"/>
    <property type="evidence" value="ECO:0007669"/>
    <property type="project" value="TreeGrafter"/>
</dbReference>
<dbReference type="InterPro" id="IPR050952">
    <property type="entry name" value="TRIM-NHL_E3_ligases"/>
</dbReference>
<evidence type="ECO:0000256" key="1">
    <source>
        <dbReference type="ARBA" id="ARBA00022737"/>
    </source>
</evidence>
<keyword evidence="1" id="KW-0677">Repeat</keyword>
<evidence type="ECO:0000256" key="2">
    <source>
        <dbReference type="PROSITE-ProRule" id="PRU00504"/>
    </source>
</evidence>
<dbReference type="EMBL" id="CAJOBB010021342">
    <property type="protein sequence ID" value="CAF4375382.1"/>
    <property type="molecule type" value="Genomic_DNA"/>
</dbReference>
<sequence>MKWRKGAKEGRVVAGGNGEGENLSQLSHPEGVIVDDFDQLYVADCWNHRIMRWCEGKEEGEVVVGGNGKGNQSNQLNYVDGLSFDEQGNLYVADCRNDRIQKFEIILRMKF</sequence>
<dbReference type="InterPro" id="IPR011042">
    <property type="entry name" value="6-blade_b-propeller_TolB-like"/>
</dbReference>
<organism evidence="4 5">
    <name type="scientific">Adineta steineri</name>
    <dbReference type="NCBI Taxonomy" id="433720"/>
    <lineage>
        <taxon>Eukaryota</taxon>
        <taxon>Metazoa</taxon>
        <taxon>Spiralia</taxon>
        <taxon>Gnathifera</taxon>
        <taxon>Rotifera</taxon>
        <taxon>Eurotatoria</taxon>
        <taxon>Bdelloidea</taxon>
        <taxon>Adinetida</taxon>
        <taxon>Adinetidae</taxon>
        <taxon>Adineta</taxon>
    </lineage>
</organism>
<gene>
    <name evidence="4" type="ORF">KXQ929_LOCUS49596</name>
</gene>
<dbReference type="SUPFAM" id="SSF101898">
    <property type="entry name" value="NHL repeat"/>
    <property type="match status" value="1"/>
</dbReference>
<comment type="caution">
    <text evidence="4">The sequence shown here is derived from an EMBL/GenBank/DDBJ whole genome shotgun (WGS) entry which is preliminary data.</text>
</comment>
<proteinExistence type="predicted"/>
<feature type="repeat" description="NHL" evidence="2">
    <location>
        <begin position="75"/>
        <end position="106"/>
    </location>
</feature>
<dbReference type="PANTHER" id="PTHR24104:SF25">
    <property type="entry name" value="PROTEIN LIN-41"/>
    <property type="match status" value="1"/>
</dbReference>